<evidence type="ECO:0000313" key="1">
    <source>
        <dbReference type="EMBL" id="MBB3167666.1"/>
    </source>
</evidence>
<name>A0A839UPG3_9GAMM</name>
<comment type="caution">
    <text evidence="1">The sequence shown here is derived from an EMBL/GenBank/DDBJ whole genome shotgun (WGS) entry which is preliminary data.</text>
</comment>
<dbReference type="RefSeq" id="WP_183908578.1">
    <property type="nucleotide sequence ID" value="NZ_JACHXZ010000001.1"/>
</dbReference>
<gene>
    <name evidence="1" type="ORF">FHS30_000842</name>
</gene>
<protein>
    <submittedName>
        <fullName evidence="1">Uncharacterized protein</fullName>
    </submittedName>
</protein>
<proteinExistence type="predicted"/>
<keyword evidence="2" id="KW-1185">Reference proteome</keyword>
<reference evidence="1 2" key="1">
    <citation type="submission" date="2020-08" db="EMBL/GenBank/DDBJ databases">
        <title>Genomic Encyclopedia of Type Strains, Phase III (KMG-III): the genomes of soil and plant-associated and newly described type strains.</title>
        <authorList>
            <person name="Whitman W."/>
        </authorList>
    </citation>
    <scope>NUCLEOTIDE SEQUENCE [LARGE SCALE GENOMIC DNA]</scope>
    <source>
        <strain evidence="1 2">CECT 8571</strain>
    </source>
</reference>
<evidence type="ECO:0000313" key="2">
    <source>
        <dbReference type="Proteomes" id="UP000559987"/>
    </source>
</evidence>
<sequence length="116" mass="13255">MTLLNINQIHIQRHVITDHFVGPQHPYLGLCRSRCHTLLKRGNWQQKGIMEGDHYLYVSRAFQAKGRVKGFCVNHWQISTRTFVNQTFVTDLGLALVLANSAAQGLRMRRAMPQAA</sequence>
<organism evidence="1 2">
    <name type="scientific">Simiduia aestuariiviva</name>
    <dbReference type="NCBI Taxonomy" id="1510459"/>
    <lineage>
        <taxon>Bacteria</taxon>
        <taxon>Pseudomonadati</taxon>
        <taxon>Pseudomonadota</taxon>
        <taxon>Gammaproteobacteria</taxon>
        <taxon>Cellvibrionales</taxon>
        <taxon>Cellvibrionaceae</taxon>
        <taxon>Simiduia</taxon>
    </lineage>
</organism>
<dbReference type="AlphaFoldDB" id="A0A839UPG3"/>
<dbReference type="EMBL" id="JACHXZ010000001">
    <property type="protein sequence ID" value="MBB3167666.1"/>
    <property type="molecule type" value="Genomic_DNA"/>
</dbReference>
<dbReference type="Proteomes" id="UP000559987">
    <property type="component" value="Unassembled WGS sequence"/>
</dbReference>
<accession>A0A839UPG3</accession>